<dbReference type="SUPFAM" id="SSF140423">
    <property type="entry name" value="MW0975(SA0943)-like"/>
    <property type="match status" value="1"/>
</dbReference>
<comment type="caution">
    <text evidence="3">The sequence shown here is derived from an EMBL/GenBank/DDBJ whole genome shotgun (WGS) entry which is preliminary data.</text>
</comment>
<keyword evidence="4" id="KW-1185">Reference proteome</keyword>
<feature type="chain" id="PRO_5045574616" evidence="2">
    <location>
        <begin position="23"/>
        <end position="213"/>
    </location>
</feature>
<evidence type="ECO:0000313" key="4">
    <source>
        <dbReference type="Proteomes" id="UP001596071"/>
    </source>
</evidence>
<feature type="signal peptide" evidence="2">
    <location>
        <begin position="1"/>
        <end position="22"/>
    </location>
</feature>
<dbReference type="Gene3D" id="1.20.120.570">
    <property type="entry name" value="YkyA-like"/>
    <property type="match status" value="1"/>
</dbReference>
<organism evidence="3 4">
    <name type="scientific">Sporosarcina koreensis</name>
    <dbReference type="NCBI Taxonomy" id="334735"/>
    <lineage>
        <taxon>Bacteria</taxon>
        <taxon>Bacillati</taxon>
        <taxon>Bacillota</taxon>
        <taxon>Bacilli</taxon>
        <taxon>Bacillales</taxon>
        <taxon>Caryophanaceae</taxon>
        <taxon>Sporosarcina</taxon>
    </lineage>
</organism>
<sequence>MKKKVVSLVAIGMLALSGCSIGQSTEKQLSETLNKMNVSETEYRDTQSKLTELEIAEQKTFTETMELTKEDVDKLRSKIGELEALLDERLALIDKEEAAMKEAGEFVKELDTIAEKASDTSSDQILKLKEVAEKRYNLHSAFIEEYKKLADIQKEFYGMLSAEDVELDDLKQKVEEVNAQNAIVQTAIREFNEATKKVNSLKEDVFSSLEQEE</sequence>
<keyword evidence="1" id="KW-0175">Coiled coil</keyword>
<dbReference type="EMBL" id="JBHSNP010000011">
    <property type="protein sequence ID" value="MFC5602920.1"/>
    <property type="molecule type" value="Genomic_DNA"/>
</dbReference>
<keyword evidence="2" id="KW-0732">Signal</keyword>
<evidence type="ECO:0000256" key="1">
    <source>
        <dbReference type="SAM" id="Coils"/>
    </source>
</evidence>
<feature type="coiled-coil region" evidence="1">
    <location>
        <begin position="160"/>
        <end position="204"/>
    </location>
</feature>
<reference evidence="4" key="1">
    <citation type="journal article" date="2019" name="Int. J. Syst. Evol. Microbiol.">
        <title>The Global Catalogue of Microorganisms (GCM) 10K type strain sequencing project: providing services to taxonomists for standard genome sequencing and annotation.</title>
        <authorList>
            <consortium name="The Broad Institute Genomics Platform"/>
            <consortium name="The Broad Institute Genome Sequencing Center for Infectious Disease"/>
            <person name="Wu L."/>
            <person name="Ma J."/>
        </authorList>
    </citation>
    <scope>NUCLEOTIDE SEQUENCE [LARGE SCALE GENOMIC DNA]</scope>
    <source>
        <strain evidence="4">KACC 11299</strain>
    </source>
</reference>
<dbReference type="Proteomes" id="UP001596071">
    <property type="component" value="Unassembled WGS sequence"/>
</dbReference>
<protein>
    <submittedName>
        <fullName evidence="3">YkyA family protein</fullName>
    </submittedName>
</protein>
<dbReference type="InterPro" id="IPR019454">
    <property type="entry name" value="Lipoprot_YkyA-like"/>
</dbReference>
<evidence type="ECO:0000313" key="3">
    <source>
        <dbReference type="EMBL" id="MFC5602920.1"/>
    </source>
</evidence>
<proteinExistence type="predicted"/>
<accession>A0ABW0TWP5</accession>
<dbReference type="RefSeq" id="WP_381443172.1">
    <property type="nucleotide sequence ID" value="NZ_JBHSNP010000011.1"/>
</dbReference>
<dbReference type="Pfam" id="PF10368">
    <property type="entry name" value="YkyA"/>
    <property type="match status" value="1"/>
</dbReference>
<name>A0ABW0TWP5_9BACL</name>
<dbReference type="PROSITE" id="PS51257">
    <property type="entry name" value="PROKAR_LIPOPROTEIN"/>
    <property type="match status" value="1"/>
</dbReference>
<gene>
    <name evidence="3" type="ORF">ACFPTP_06770</name>
</gene>
<evidence type="ECO:0000256" key="2">
    <source>
        <dbReference type="SAM" id="SignalP"/>
    </source>
</evidence>
<dbReference type="InterPro" id="IPR036785">
    <property type="entry name" value="YkyA-like_sf"/>
</dbReference>